<keyword evidence="1" id="KW-0175">Coiled coil</keyword>
<name>A0A4Y8UKF6_9GAMM</name>
<reference evidence="3 4" key="1">
    <citation type="submission" date="2019-03" db="EMBL/GenBank/DDBJ databases">
        <title>Draft genome of Gammaproteobacteria bacterium LSUCC0057, a member of the SAR92 clade.</title>
        <authorList>
            <person name="Lanclos V.C."/>
            <person name="Doiron C."/>
            <person name="Henson M.W."/>
            <person name="Thrash J.C."/>
        </authorList>
    </citation>
    <scope>NUCLEOTIDE SEQUENCE [LARGE SCALE GENOMIC DNA]</scope>
    <source>
        <strain evidence="3 4">LSUCC0057</strain>
    </source>
</reference>
<evidence type="ECO:0000313" key="3">
    <source>
        <dbReference type="EMBL" id="TFH69255.1"/>
    </source>
</evidence>
<protein>
    <recommendedName>
        <fullName evidence="2">SCP2 domain-containing protein</fullName>
    </recommendedName>
</protein>
<proteinExistence type="predicted"/>
<dbReference type="OrthoDB" id="9796077at2"/>
<dbReference type="InterPro" id="IPR038989">
    <property type="entry name" value="UbiJ"/>
</dbReference>
<evidence type="ECO:0000256" key="1">
    <source>
        <dbReference type="SAM" id="Coils"/>
    </source>
</evidence>
<dbReference type="EMBL" id="SPIA01000001">
    <property type="protein sequence ID" value="TFH69255.1"/>
    <property type="molecule type" value="Genomic_DNA"/>
</dbReference>
<evidence type="ECO:0000259" key="2">
    <source>
        <dbReference type="Pfam" id="PF02036"/>
    </source>
</evidence>
<dbReference type="AlphaFoldDB" id="A0A4Y8UKF6"/>
<evidence type="ECO:0000313" key="4">
    <source>
        <dbReference type="Proteomes" id="UP000298133"/>
    </source>
</evidence>
<dbReference type="GO" id="GO:0006744">
    <property type="term" value="P:ubiquinone biosynthetic process"/>
    <property type="evidence" value="ECO:0007669"/>
    <property type="project" value="InterPro"/>
</dbReference>
<gene>
    <name evidence="3" type="ORF">E3W66_04885</name>
</gene>
<comment type="caution">
    <text evidence="3">The sequence shown here is derived from an EMBL/GenBank/DDBJ whole genome shotgun (WGS) entry which is preliminary data.</text>
</comment>
<keyword evidence="4" id="KW-1185">Reference proteome</keyword>
<feature type="domain" description="SCP2" evidence="2">
    <location>
        <begin position="50"/>
        <end position="149"/>
    </location>
</feature>
<dbReference type="Proteomes" id="UP000298133">
    <property type="component" value="Unassembled WGS sequence"/>
</dbReference>
<dbReference type="Pfam" id="PF02036">
    <property type="entry name" value="SCP2"/>
    <property type="match status" value="1"/>
</dbReference>
<sequence length="248" mass="26814">MSGSALQGLFEQFTALLPSAERHGLKLGELALQSAANRGQRLLDIALADSPLARLQLRKLEPGSLAVAVSQPPLTVTLTVDAEQLQLALTPVQTDESPAQRSGTARAALHGSASALLALLSGEPKHSFAGTGVSASGDLIWLGKFNSVLANLDIDWTALLAKPLGNVAAHWLSDALGSAVQHGRRTAERGAATAVEVVQQEWQLLPSRQRFSRFSRDLLQLRRDADRLQAKLDYTLRKRQRQLNERQP</sequence>
<accession>A0A4Y8UKF6</accession>
<feature type="coiled-coil region" evidence="1">
    <location>
        <begin position="211"/>
        <end position="238"/>
    </location>
</feature>
<organism evidence="3 4">
    <name type="scientific">Gammaproteobacteria bacterium LSUCC0057</name>
    <dbReference type="NCBI Taxonomy" id="2559237"/>
    <lineage>
        <taxon>Bacteria</taxon>
        <taxon>Pseudomonadati</taxon>
        <taxon>Pseudomonadota</taxon>
        <taxon>Gammaproteobacteria</taxon>
        <taxon>Cellvibrionales</taxon>
        <taxon>Porticoccaceae</taxon>
        <taxon>SAR92 clade</taxon>
    </lineage>
</organism>
<dbReference type="PANTHER" id="PTHR38693:SF1">
    <property type="entry name" value="UBIQUINONE BIOSYNTHESIS ACCESSORY FACTOR UBIJ"/>
    <property type="match status" value="1"/>
</dbReference>
<dbReference type="PANTHER" id="PTHR38693">
    <property type="entry name" value="UBIQUINONE BIOSYNTHESIS PROTEIN UBIJ"/>
    <property type="match status" value="1"/>
</dbReference>
<dbReference type="InterPro" id="IPR003033">
    <property type="entry name" value="SCP2_sterol-bd_dom"/>
</dbReference>